<protein>
    <submittedName>
        <fullName evidence="1">Uncharacterized protein</fullName>
    </submittedName>
</protein>
<reference evidence="1" key="1">
    <citation type="submission" date="2014-09" db="EMBL/GenBank/DDBJ databases">
        <authorList>
            <person name="Magalhaes I.L.F."/>
            <person name="Oliveira U."/>
            <person name="Santos F.R."/>
            <person name="Vidigal T.H.D.A."/>
            <person name="Brescovit A.D."/>
            <person name="Santos A.J."/>
        </authorList>
    </citation>
    <scope>NUCLEOTIDE SEQUENCE</scope>
    <source>
        <tissue evidence="1">Shoot tissue taken approximately 20 cm above the soil surface</tissue>
    </source>
</reference>
<proteinExistence type="predicted"/>
<reference evidence="1" key="2">
    <citation type="journal article" date="2015" name="Data Brief">
        <title>Shoot transcriptome of the giant reed, Arundo donax.</title>
        <authorList>
            <person name="Barrero R.A."/>
            <person name="Guerrero F.D."/>
            <person name="Moolhuijzen P."/>
            <person name="Goolsby J.A."/>
            <person name="Tidwell J."/>
            <person name="Bellgard S.E."/>
            <person name="Bellgard M.I."/>
        </authorList>
    </citation>
    <scope>NUCLEOTIDE SEQUENCE</scope>
    <source>
        <tissue evidence="1">Shoot tissue taken approximately 20 cm above the soil surface</tissue>
    </source>
</reference>
<name>A0A0A9C7E3_ARUDO</name>
<dbReference type="EMBL" id="GBRH01225706">
    <property type="protein sequence ID" value="JAD72189.1"/>
    <property type="molecule type" value="Transcribed_RNA"/>
</dbReference>
<evidence type="ECO:0000313" key="1">
    <source>
        <dbReference type="EMBL" id="JAD72189.1"/>
    </source>
</evidence>
<organism evidence="1">
    <name type="scientific">Arundo donax</name>
    <name type="common">Giant reed</name>
    <name type="synonym">Donax arundinaceus</name>
    <dbReference type="NCBI Taxonomy" id="35708"/>
    <lineage>
        <taxon>Eukaryota</taxon>
        <taxon>Viridiplantae</taxon>
        <taxon>Streptophyta</taxon>
        <taxon>Embryophyta</taxon>
        <taxon>Tracheophyta</taxon>
        <taxon>Spermatophyta</taxon>
        <taxon>Magnoliopsida</taxon>
        <taxon>Liliopsida</taxon>
        <taxon>Poales</taxon>
        <taxon>Poaceae</taxon>
        <taxon>PACMAD clade</taxon>
        <taxon>Arundinoideae</taxon>
        <taxon>Arundineae</taxon>
        <taxon>Arundo</taxon>
    </lineage>
</organism>
<sequence>MLRSVFAALQQLHAC</sequence>
<accession>A0A0A9C7E3</accession>